<dbReference type="Proteomes" id="UP000001194">
    <property type="component" value="Unassembled WGS sequence"/>
</dbReference>
<dbReference type="PRINTS" id="PR00503">
    <property type="entry name" value="BROMODOMAIN"/>
</dbReference>
<evidence type="ECO:0000256" key="3">
    <source>
        <dbReference type="SAM" id="MobiDB-lite"/>
    </source>
</evidence>
<proteinExistence type="predicted"/>
<feature type="region of interest" description="Disordered" evidence="3">
    <location>
        <begin position="264"/>
        <end position="284"/>
    </location>
</feature>
<accession>B0DC38</accession>
<dbReference type="AlphaFoldDB" id="B0DC38"/>
<dbReference type="KEGG" id="lbc:LACBIDRAFT_387724"/>
<dbReference type="HOGENOM" id="CLU_006198_1_0_1"/>
<keyword evidence="1 2" id="KW-0103">Bromodomain</keyword>
<reference evidence="5 6" key="1">
    <citation type="journal article" date="2008" name="Nature">
        <title>The genome of Laccaria bicolor provides insights into mycorrhizal symbiosis.</title>
        <authorList>
            <person name="Martin F."/>
            <person name="Aerts A."/>
            <person name="Ahren D."/>
            <person name="Brun A."/>
            <person name="Danchin E.G.J."/>
            <person name="Duchaussoy F."/>
            <person name="Gibon J."/>
            <person name="Kohler A."/>
            <person name="Lindquist E."/>
            <person name="Pereda V."/>
            <person name="Salamov A."/>
            <person name="Shapiro H.J."/>
            <person name="Wuyts J."/>
            <person name="Blaudez D."/>
            <person name="Buee M."/>
            <person name="Brokstein P."/>
            <person name="Canbaeck B."/>
            <person name="Cohen D."/>
            <person name="Courty P.E."/>
            <person name="Coutinho P.M."/>
            <person name="Delaruelle C."/>
            <person name="Detter J.C."/>
            <person name="Deveau A."/>
            <person name="DiFazio S."/>
            <person name="Duplessis S."/>
            <person name="Fraissinet-Tachet L."/>
            <person name="Lucic E."/>
            <person name="Frey-Klett P."/>
            <person name="Fourrey C."/>
            <person name="Feussner I."/>
            <person name="Gay G."/>
            <person name="Grimwood J."/>
            <person name="Hoegger P.J."/>
            <person name="Jain P."/>
            <person name="Kilaru S."/>
            <person name="Labbe J."/>
            <person name="Lin Y.C."/>
            <person name="Legue V."/>
            <person name="Le Tacon F."/>
            <person name="Marmeisse R."/>
            <person name="Melayah D."/>
            <person name="Montanini B."/>
            <person name="Muratet M."/>
            <person name="Nehls U."/>
            <person name="Niculita-Hirzel H."/>
            <person name="Oudot-Le Secq M.P."/>
            <person name="Peter M."/>
            <person name="Quesneville H."/>
            <person name="Rajashekar B."/>
            <person name="Reich M."/>
            <person name="Rouhier N."/>
            <person name="Schmutz J."/>
            <person name="Yin T."/>
            <person name="Chalot M."/>
            <person name="Henrissat B."/>
            <person name="Kuees U."/>
            <person name="Lucas S."/>
            <person name="Van de Peer Y."/>
            <person name="Podila G.K."/>
            <person name="Polle A."/>
            <person name="Pukkila P.J."/>
            <person name="Richardson P.M."/>
            <person name="Rouze P."/>
            <person name="Sanders I.R."/>
            <person name="Stajich J.E."/>
            <person name="Tunlid A."/>
            <person name="Tuskan G."/>
            <person name="Grigoriev I.V."/>
        </authorList>
    </citation>
    <scope>NUCLEOTIDE SEQUENCE [LARGE SCALE GENOMIC DNA]</scope>
    <source>
        <strain evidence="6">S238N-H82 / ATCC MYA-4686</strain>
    </source>
</reference>
<dbReference type="PANTHER" id="PTHR47343">
    <property type="entry name" value="TRANSCRIPTIONAL ACTIVATOR SPT7"/>
    <property type="match status" value="1"/>
</dbReference>
<dbReference type="GeneID" id="6077324"/>
<evidence type="ECO:0000259" key="4">
    <source>
        <dbReference type="PROSITE" id="PS50014"/>
    </source>
</evidence>
<dbReference type="InterPro" id="IPR009072">
    <property type="entry name" value="Histone-fold"/>
</dbReference>
<evidence type="ECO:0000256" key="2">
    <source>
        <dbReference type="PROSITE-ProRule" id="PRU00035"/>
    </source>
</evidence>
<organism evidence="6">
    <name type="scientific">Laccaria bicolor (strain S238N-H82 / ATCC MYA-4686)</name>
    <name type="common">Bicoloured deceiver</name>
    <name type="synonym">Laccaria laccata var. bicolor</name>
    <dbReference type="NCBI Taxonomy" id="486041"/>
    <lineage>
        <taxon>Eukaryota</taxon>
        <taxon>Fungi</taxon>
        <taxon>Dikarya</taxon>
        <taxon>Basidiomycota</taxon>
        <taxon>Agaricomycotina</taxon>
        <taxon>Agaricomycetes</taxon>
        <taxon>Agaricomycetidae</taxon>
        <taxon>Agaricales</taxon>
        <taxon>Agaricineae</taxon>
        <taxon>Hydnangiaceae</taxon>
        <taxon>Laccaria</taxon>
    </lineage>
</organism>
<dbReference type="SMART" id="SM00297">
    <property type="entry name" value="BROMO"/>
    <property type="match status" value="1"/>
</dbReference>
<dbReference type="STRING" id="486041.B0DC38"/>
<dbReference type="InterPro" id="IPR037782">
    <property type="entry name" value="Spt7"/>
</dbReference>
<dbReference type="InterPro" id="IPR036427">
    <property type="entry name" value="Bromodomain-like_sf"/>
</dbReference>
<dbReference type="InterPro" id="IPR001487">
    <property type="entry name" value="Bromodomain"/>
</dbReference>
<dbReference type="PROSITE" id="PS00633">
    <property type="entry name" value="BROMODOMAIN_1"/>
    <property type="match status" value="1"/>
</dbReference>
<dbReference type="FunCoup" id="B0DC38">
    <property type="interactions" value="14"/>
</dbReference>
<dbReference type="GO" id="GO:0046982">
    <property type="term" value="F:protein heterodimerization activity"/>
    <property type="evidence" value="ECO:0007669"/>
    <property type="project" value="InterPro"/>
</dbReference>
<dbReference type="SUPFAM" id="SSF47370">
    <property type="entry name" value="Bromodomain"/>
    <property type="match status" value="1"/>
</dbReference>
<keyword evidence="6" id="KW-1185">Reference proteome</keyword>
<dbReference type="PROSITE" id="PS50014">
    <property type="entry name" value="BROMODOMAIN_2"/>
    <property type="match status" value="1"/>
</dbReference>
<dbReference type="InterPro" id="IPR018359">
    <property type="entry name" value="Bromodomain_CS"/>
</dbReference>
<dbReference type="Gene3D" id="1.10.20.10">
    <property type="entry name" value="Histone, subunit A"/>
    <property type="match status" value="1"/>
</dbReference>
<dbReference type="Pfam" id="PF00439">
    <property type="entry name" value="Bromodomain"/>
    <property type="match status" value="1"/>
</dbReference>
<dbReference type="InParanoid" id="B0DC38"/>
<evidence type="ECO:0000313" key="5">
    <source>
        <dbReference type="EMBL" id="EDR07668.1"/>
    </source>
</evidence>
<protein>
    <submittedName>
        <fullName evidence="5">SAGA complex protein</fullName>
    </submittedName>
</protein>
<dbReference type="GO" id="GO:0000124">
    <property type="term" value="C:SAGA complex"/>
    <property type="evidence" value="ECO:0007669"/>
    <property type="project" value="InterPro"/>
</dbReference>
<feature type="region of interest" description="Disordered" evidence="3">
    <location>
        <begin position="220"/>
        <end position="251"/>
    </location>
</feature>
<dbReference type="GO" id="GO:0046695">
    <property type="term" value="C:SLIK (SAGA-like) complex"/>
    <property type="evidence" value="ECO:0007669"/>
    <property type="project" value="InterPro"/>
</dbReference>
<dbReference type="PANTHER" id="PTHR47343:SF1">
    <property type="entry name" value="TRANSCRIPTIONAL ACTIVATOR SPT7"/>
    <property type="match status" value="1"/>
</dbReference>
<evidence type="ECO:0000313" key="6">
    <source>
        <dbReference type="Proteomes" id="UP000001194"/>
    </source>
</evidence>
<feature type="region of interest" description="Disordered" evidence="3">
    <location>
        <begin position="811"/>
        <end position="868"/>
    </location>
</feature>
<sequence length="868" mass="92627">MNNLLRTLTESQVKPAGDLRLLLTAVNEARNQDSKLSDPFFDSLEGLLADLRSVTIDNHDAEAFLKPVSRVDVPDYYDVISNPMDFQTMLKKVKQKAYKSKRDFRDDLELIWSNCYKYNAAEDHPLRGCVDRLRIKAEKLLRYITDRKERTDPPIPNHQYNYHHQAGRAIPKVNGVKPLAKDAPFLETPALVRTPEGMASFLALDKGLSVGDEKVLEQLRSFTDPASPMDSSPRPSKRARLEEGEDEDTSQLWWNTVPGLVANGVPGISPSSSSPPKQRTVSVQTNPKSLLSVMNANIKTMKKVRGTHAKFAALAATTTTTTGGEEAVLDGDAGVGVGTGVTTGFGGFATGLAVEEDVLVEGDTIDERPWLARMEGKGKVVGRGKKKAKTKRKEEVFEGGIEIGEVNAHECIKWMNEKVLEHVGFQGTSASALAVLADLTSEYLLNVGRTIRYLVDQYAETMTPEEIILHTLFESGSSKVQDLERYISDDVERYGARLSELEKKLVGAYRELTANETLEDEGLFDEEDEEETGALAMGDFADMLGEDYLGLRELGIAAEFGMSSLSIPKRLLKGKKGKGVVAAAKPTEPPPPYPPPPPFVLLTSSKVDDQIGLLRSYYQSRFDKLAADAVGPAHPPPFIAPRLSGPMMPGIAGPSVPALAGPNVPALVGPSMPAAPALVGQSLPGPTALPGLSMPSLPPLPTMTNDHQVDVKPPLATQSQSQGQSSQATLPSHIETLSQATAPPQSTAPSSQDVFMAAPARPAIELVLPDDAPNALQMKMGPLGQIVKVSGGAGGSKKRVRGPQVAAAVSASAAGDGGEGGGAKKAVKKGNVGVGTGNGRKKNLKPGEQGQPQPQSQPPISAGVVASA</sequence>
<evidence type="ECO:0000256" key="1">
    <source>
        <dbReference type="ARBA" id="ARBA00023117"/>
    </source>
</evidence>
<dbReference type="GO" id="GO:0006325">
    <property type="term" value="P:chromatin organization"/>
    <property type="evidence" value="ECO:0007669"/>
    <property type="project" value="UniProtKB-ARBA"/>
</dbReference>
<dbReference type="RefSeq" id="XP_001881457.1">
    <property type="nucleotide sequence ID" value="XM_001881422.1"/>
</dbReference>
<dbReference type="Gene3D" id="1.20.920.10">
    <property type="entry name" value="Bromodomain-like"/>
    <property type="match status" value="1"/>
</dbReference>
<feature type="region of interest" description="Disordered" evidence="3">
    <location>
        <begin position="689"/>
        <end position="710"/>
    </location>
</feature>
<gene>
    <name evidence="5" type="primary">BRD16205</name>
    <name evidence="5" type="ORF">LACBIDRAFT_387724</name>
</gene>
<dbReference type="GO" id="GO:0006357">
    <property type="term" value="P:regulation of transcription by RNA polymerase II"/>
    <property type="evidence" value="ECO:0007669"/>
    <property type="project" value="TreeGrafter"/>
</dbReference>
<dbReference type="GO" id="GO:0005198">
    <property type="term" value="F:structural molecule activity"/>
    <property type="evidence" value="ECO:0007669"/>
    <property type="project" value="TreeGrafter"/>
</dbReference>
<name>B0DC38_LACBS</name>
<feature type="domain" description="Bromo" evidence="4">
    <location>
        <begin position="56"/>
        <end position="126"/>
    </location>
</feature>
<dbReference type="OrthoDB" id="21449at2759"/>
<dbReference type="EMBL" id="DS547103">
    <property type="protein sequence ID" value="EDR07668.1"/>
    <property type="molecule type" value="Genomic_DNA"/>
</dbReference>
<dbReference type="CDD" id="cd22927">
    <property type="entry name" value="HFD_SPT7"/>
    <property type="match status" value="1"/>
</dbReference>